<protein>
    <submittedName>
        <fullName evidence="2">DNA double-strand break repair nuclease NurA</fullName>
    </submittedName>
</protein>
<keyword evidence="3" id="KW-1185">Reference proteome</keyword>
<evidence type="ECO:0000259" key="1">
    <source>
        <dbReference type="Pfam" id="PF09376"/>
    </source>
</evidence>
<reference evidence="2 3" key="1">
    <citation type="journal article" date="2015" name="Genome Announc.">
        <title>Draft Genome Sequence of Cyanobacterium Hassallia byssoidea Strain VB512170, Isolated from Monuments in India.</title>
        <authorList>
            <person name="Singh D."/>
            <person name="Chandrababunaidu M.M."/>
            <person name="Panda A."/>
            <person name="Sen D."/>
            <person name="Bhattacharyya S."/>
            <person name="Adhikary S.P."/>
            <person name="Tripathy S."/>
        </authorList>
    </citation>
    <scope>NUCLEOTIDE SEQUENCE [LARGE SCALE GENOMIC DNA]</scope>
    <source>
        <strain evidence="2 3">VB512170</strain>
    </source>
</reference>
<proteinExistence type="predicted"/>
<dbReference type="Pfam" id="PF09376">
    <property type="entry name" value="NurA"/>
    <property type="match status" value="1"/>
</dbReference>
<dbReference type="EMBL" id="JTCM02000015">
    <property type="protein sequence ID" value="NEU72887.1"/>
    <property type="molecule type" value="Genomic_DNA"/>
</dbReference>
<gene>
    <name evidence="2" type="ORF">PI95_010005</name>
</gene>
<evidence type="ECO:0000313" key="2">
    <source>
        <dbReference type="EMBL" id="NEU72887.1"/>
    </source>
</evidence>
<dbReference type="AlphaFoldDB" id="A0A846H5I2"/>
<accession>A0A846H5I2</accession>
<organism evidence="2 3">
    <name type="scientific">Hassallia byssoidea VB512170</name>
    <dbReference type="NCBI Taxonomy" id="1304833"/>
    <lineage>
        <taxon>Bacteria</taxon>
        <taxon>Bacillati</taxon>
        <taxon>Cyanobacteriota</taxon>
        <taxon>Cyanophyceae</taxon>
        <taxon>Nostocales</taxon>
        <taxon>Tolypothrichaceae</taxon>
        <taxon>Hassallia</taxon>
    </lineage>
</organism>
<dbReference type="RefSeq" id="WP_039752438.1">
    <property type="nucleotide sequence ID" value="NZ_JTCM02000015.1"/>
</dbReference>
<feature type="domain" description="NurA" evidence="1">
    <location>
        <begin position="58"/>
        <end position="403"/>
    </location>
</feature>
<name>A0A846H5I2_9CYAN</name>
<sequence length="457" mass="51300">MPYEGEFAQYKPLRRLVESERVQKLLGSYKVRTPSDNTNSLQILQPIQIQAGDWIPERLIAIDGSHAEVNIKNGFPGAEASYVTVACVILDVAKMQKLDQQRPVNPKEFKTIEKAESIDCALPGCNVISEGEKSAKDSLRKSIFEVLSAVRMCEDGESLLDTYEALLKYKPTTDQTGQTQKCPYEDCPQKNDYLRGDGQYTCSCELARSLYSTDALRIHERMNPAGTNGAIFGEIMQVWERLWMVHILRTLESKKWLSSLRRLAIILDGQLAVFGQPAWISQAIYQELCRINTVAKRFTEGKDILILGVEKTGTFVEHFENLDRKENGGFGNFPCQSVGLLTDSYIKQNIIFSDSTRPYGDATYFGRKFFYKTKCGARLVVTLPFLAPQHRDLTQAEQSHYPRLADAVGLLDKLVSSRFPNALVPLVSANAEAAIPLRLGNKVLEKLAKELMADNGR</sequence>
<dbReference type="Proteomes" id="UP000031549">
    <property type="component" value="Unassembled WGS sequence"/>
</dbReference>
<comment type="caution">
    <text evidence="2">The sequence shown here is derived from an EMBL/GenBank/DDBJ whole genome shotgun (WGS) entry which is preliminary data.</text>
</comment>
<evidence type="ECO:0000313" key="3">
    <source>
        <dbReference type="Proteomes" id="UP000031549"/>
    </source>
</evidence>
<dbReference type="InterPro" id="IPR018977">
    <property type="entry name" value="NurA_domain"/>
</dbReference>